<dbReference type="AlphaFoldDB" id="W7CZ10"/>
<feature type="domain" description="SIS" evidence="5">
    <location>
        <begin position="106"/>
        <end position="246"/>
    </location>
</feature>
<dbReference type="SUPFAM" id="SSF46689">
    <property type="entry name" value="Homeodomain-like"/>
    <property type="match status" value="1"/>
</dbReference>
<evidence type="ECO:0008006" key="8">
    <source>
        <dbReference type="Google" id="ProtNLM"/>
    </source>
</evidence>
<accession>W7CZ10</accession>
<proteinExistence type="predicted"/>
<evidence type="ECO:0000256" key="3">
    <source>
        <dbReference type="ARBA" id="ARBA00023163"/>
    </source>
</evidence>
<dbReference type="Gene3D" id="3.40.50.10490">
    <property type="entry name" value="Glucose-6-phosphate isomerase like protein, domain 1"/>
    <property type="match status" value="1"/>
</dbReference>
<dbReference type="GO" id="GO:0003700">
    <property type="term" value="F:DNA-binding transcription factor activity"/>
    <property type="evidence" value="ECO:0007669"/>
    <property type="project" value="InterPro"/>
</dbReference>
<dbReference type="Proteomes" id="UP000019243">
    <property type="component" value="Unassembled WGS sequence"/>
</dbReference>
<dbReference type="RefSeq" id="WP_035313014.1">
    <property type="nucleotide sequence ID" value="NZ_AODH01000004.1"/>
</dbReference>
<dbReference type="CDD" id="cd05013">
    <property type="entry name" value="SIS_RpiR"/>
    <property type="match status" value="1"/>
</dbReference>
<dbReference type="GO" id="GO:0003677">
    <property type="term" value="F:DNA binding"/>
    <property type="evidence" value="ECO:0007669"/>
    <property type="project" value="UniProtKB-KW"/>
</dbReference>
<evidence type="ECO:0000259" key="4">
    <source>
        <dbReference type="PROSITE" id="PS51071"/>
    </source>
</evidence>
<dbReference type="InterPro" id="IPR046348">
    <property type="entry name" value="SIS_dom_sf"/>
</dbReference>
<organism evidence="6 7">
    <name type="scientific">Brochothrix campestris FSL F6-1037</name>
    <dbReference type="NCBI Taxonomy" id="1265861"/>
    <lineage>
        <taxon>Bacteria</taxon>
        <taxon>Bacillati</taxon>
        <taxon>Bacillota</taxon>
        <taxon>Bacilli</taxon>
        <taxon>Bacillales</taxon>
        <taxon>Listeriaceae</taxon>
        <taxon>Brochothrix</taxon>
    </lineage>
</organism>
<dbReference type="PANTHER" id="PTHR30514">
    <property type="entry name" value="GLUCOKINASE"/>
    <property type="match status" value="1"/>
</dbReference>
<dbReference type="InterPro" id="IPR009057">
    <property type="entry name" value="Homeodomain-like_sf"/>
</dbReference>
<dbReference type="GO" id="GO:1901135">
    <property type="term" value="P:carbohydrate derivative metabolic process"/>
    <property type="evidence" value="ECO:0007669"/>
    <property type="project" value="InterPro"/>
</dbReference>
<keyword evidence="3" id="KW-0804">Transcription</keyword>
<dbReference type="InterPro" id="IPR047640">
    <property type="entry name" value="RpiR-like"/>
</dbReference>
<keyword evidence="1" id="KW-0805">Transcription regulation</keyword>
<feature type="domain" description="HTH rpiR-type" evidence="4">
    <location>
        <begin position="1"/>
        <end position="73"/>
    </location>
</feature>
<evidence type="ECO:0000259" key="5">
    <source>
        <dbReference type="PROSITE" id="PS51464"/>
    </source>
</evidence>
<dbReference type="InterPro" id="IPR036388">
    <property type="entry name" value="WH-like_DNA-bd_sf"/>
</dbReference>
<dbReference type="Gene3D" id="1.10.10.10">
    <property type="entry name" value="Winged helix-like DNA-binding domain superfamily/Winged helix DNA-binding domain"/>
    <property type="match status" value="1"/>
</dbReference>
<dbReference type="SUPFAM" id="SSF53697">
    <property type="entry name" value="SIS domain"/>
    <property type="match status" value="1"/>
</dbReference>
<dbReference type="STRING" id="1265861.BCAMP_01280"/>
<reference evidence="6 7" key="1">
    <citation type="submission" date="2012-12" db="EMBL/GenBank/DDBJ databases">
        <title>Novel taxa of Listeriaceae from agricultural environments in the United States.</title>
        <authorList>
            <person name="den Bakker H.C."/>
            <person name="Allred A."/>
            <person name="Warchocki S."/>
            <person name="Wright E.M."/>
            <person name="Burrell A."/>
            <person name="Nightingale K.K."/>
            <person name="Kephart D."/>
            <person name="Wiedmann M."/>
        </authorList>
    </citation>
    <scope>NUCLEOTIDE SEQUENCE [LARGE SCALE GENOMIC DNA]</scope>
    <source>
        <strain evidence="6 7">FSL F6-1037</strain>
    </source>
</reference>
<dbReference type="GO" id="GO:0097367">
    <property type="term" value="F:carbohydrate derivative binding"/>
    <property type="evidence" value="ECO:0007669"/>
    <property type="project" value="InterPro"/>
</dbReference>
<protein>
    <recommendedName>
        <fullName evidence="8">RpiR family transcriptional regulator</fullName>
    </recommendedName>
</protein>
<dbReference type="OrthoDB" id="1648815at2"/>
<gene>
    <name evidence="6" type="ORF">BCAMP_01280</name>
</gene>
<evidence type="ECO:0000256" key="2">
    <source>
        <dbReference type="ARBA" id="ARBA00023125"/>
    </source>
</evidence>
<sequence length="246" mass="28028">MLFLEHTPTLGEIDYEIYRFISNNLEIMPHINIRDLAKKKHTSVATIQRFCKKFQCDGFNEFKIRMKIYLEEQQSKKNTLNFDSYVYSNFLNRSNEKEFQDQIKAAVSLLKDREFVLFLGVGTSDILANYGAIYFSSLSKMALRIEQPITNPQNFVSNQIMEQSCVIAISVSGETTDIVNYLSSPPFRNASIISITNSPSSTVAMLSDANISYFIPSESFNGQDVTSKLPILFILEHLAKALHAEY</sequence>
<dbReference type="PANTHER" id="PTHR30514:SF1">
    <property type="entry name" value="HTH-TYPE TRANSCRIPTIONAL REGULATOR HEXR-RELATED"/>
    <property type="match status" value="1"/>
</dbReference>
<comment type="caution">
    <text evidence="6">The sequence shown here is derived from an EMBL/GenBank/DDBJ whole genome shotgun (WGS) entry which is preliminary data.</text>
</comment>
<dbReference type="InterPro" id="IPR000281">
    <property type="entry name" value="HTH_RpiR"/>
</dbReference>
<dbReference type="InterPro" id="IPR035472">
    <property type="entry name" value="RpiR-like_SIS"/>
</dbReference>
<dbReference type="EMBL" id="AODH01000004">
    <property type="protein sequence ID" value="EUJ41995.1"/>
    <property type="molecule type" value="Genomic_DNA"/>
</dbReference>
<keyword evidence="2" id="KW-0238">DNA-binding</keyword>
<evidence type="ECO:0000313" key="7">
    <source>
        <dbReference type="Proteomes" id="UP000019243"/>
    </source>
</evidence>
<dbReference type="PROSITE" id="PS51071">
    <property type="entry name" value="HTH_RPIR"/>
    <property type="match status" value="1"/>
</dbReference>
<dbReference type="Pfam" id="PF01418">
    <property type="entry name" value="HTH_6"/>
    <property type="match status" value="1"/>
</dbReference>
<keyword evidence="7" id="KW-1185">Reference proteome</keyword>
<dbReference type="Pfam" id="PF01380">
    <property type="entry name" value="SIS"/>
    <property type="match status" value="1"/>
</dbReference>
<name>W7CZ10_9LIST</name>
<evidence type="ECO:0000313" key="6">
    <source>
        <dbReference type="EMBL" id="EUJ41995.1"/>
    </source>
</evidence>
<dbReference type="PROSITE" id="PS51464">
    <property type="entry name" value="SIS"/>
    <property type="match status" value="1"/>
</dbReference>
<evidence type="ECO:0000256" key="1">
    <source>
        <dbReference type="ARBA" id="ARBA00023015"/>
    </source>
</evidence>
<dbReference type="InterPro" id="IPR001347">
    <property type="entry name" value="SIS_dom"/>
</dbReference>